<sequence length="628" mass="64896">MRHRTAARNGGIFRRDPQIAQASAYPYANGASSGYSSGQWESGSSAQTTYGQQAAAGSLGQSTAGSAAMAADPATAGEGTTAAEGSWAAGAGTGTGVATASAAPVAGAASTWQGSTAAGAAAGAAADAAQPGASAAAGGSTGASTAGTAALGTDSTTGSVAQPHTGTWTAQVPSSSQALWTPTTTLQTSIIPSPSSFTLETKPSTTTDSSSSATTTGVVTVLGHEGTSPGTKAAIGVGVSVAVIACVGFLLWTLHKKKRALQNAIANHYRTEKPGQWRPPPPKPSPLKKAANAAYAGGAAAARASAHAGARTANYFQSRIPRLREKLTPNSAYTPIKDFTLLVYATGRTALRSTGGFVKSTWKRSKVHIPRPQSAHIPSDTLRDGFRQLHHSYLDLPRTNPTRFSPLPEVQYSTETLVGDIGRLKEVSSTPPQVESSKIPEAKVATLETVSPALSTKSSSPGVSRSPTIEIPTIEIPTSRGAPPISMARVYRVDMDFRAVSPEHIELKEGQTAILHLIYEDGWALVTVMETNQEGLVPRACFSAQPIRNQAQYLGNNIHISTEGIPRSLSSGTPTEAGSDGDLGRFYSTCVSPEPTLIAPERPSPQRLKSLPSLASLFRSAHSFKSMV</sequence>
<feature type="compositionally biased region" description="Polar residues" evidence="3">
    <location>
        <begin position="160"/>
        <end position="176"/>
    </location>
</feature>
<accession>A0A317WYW3</accession>
<evidence type="ECO:0000313" key="6">
    <source>
        <dbReference type="EMBL" id="PWY91195.1"/>
    </source>
</evidence>
<feature type="compositionally biased region" description="Polar residues" evidence="3">
    <location>
        <begin position="190"/>
        <end position="203"/>
    </location>
</feature>
<dbReference type="SMART" id="SM00326">
    <property type="entry name" value="SH3"/>
    <property type="match status" value="1"/>
</dbReference>
<keyword evidence="4" id="KW-1133">Transmembrane helix</keyword>
<dbReference type="GeneID" id="37069983"/>
<name>A0A317WYW3_9EURO</name>
<dbReference type="VEuPathDB" id="FungiDB:BO70DRAFT_426085"/>
<evidence type="ECO:0000313" key="7">
    <source>
        <dbReference type="Proteomes" id="UP000247233"/>
    </source>
</evidence>
<keyword evidence="1 2" id="KW-0728">SH3 domain</keyword>
<dbReference type="CDD" id="cd00174">
    <property type="entry name" value="SH3"/>
    <property type="match status" value="1"/>
</dbReference>
<comment type="caution">
    <text evidence="6">The sequence shown here is derived from an EMBL/GenBank/DDBJ whole genome shotgun (WGS) entry which is preliminary data.</text>
</comment>
<feature type="region of interest" description="Disordered" evidence="3">
    <location>
        <begin position="132"/>
        <end position="176"/>
    </location>
</feature>
<dbReference type="RefSeq" id="XP_025403638.1">
    <property type="nucleotide sequence ID" value="XM_025547746.1"/>
</dbReference>
<gene>
    <name evidence="6" type="ORF">BO70DRAFT_426085</name>
</gene>
<organism evidence="6 7">
    <name type="scientific">Aspergillus heteromorphus CBS 117.55</name>
    <dbReference type="NCBI Taxonomy" id="1448321"/>
    <lineage>
        <taxon>Eukaryota</taxon>
        <taxon>Fungi</taxon>
        <taxon>Dikarya</taxon>
        <taxon>Ascomycota</taxon>
        <taxon>Pezizomycotina</taxon>
        <taxon>Eurotiomycetes</taxon>
        <taxon>Eurotiomycetidae</taxon>
        <taxon>Eurotiales</taxon>
        <taxon>Aspergillaceae</taxon>
        <taxon>Aspergillus</taxon>
        <taxon>Aspergillus subgen. Circumdati</taxon>
    </lineage>
</organism>
<dbReference type="InterPro" id="IPR036028">
    <property type="entry name" value="SH3-like_dom_sf"/>
</dbReference>
<evidence type="ECO:0000259" key="5">
    <source>
        <dbReference type="PROSITE" id="PS50002"/>
    </source>
</evidence>
<evidence type="ECO:0000256" key="4">
    <source>
        <dbReference type="SAM" id="Phobius"/>
    </source>
</evidence>
<dbReference type="InterPro" id="IPR001452">
    <property type="entry name" value="SH3_domain"/>
</dbReference>
<evidence type="ECO:0000256" key="1">
    <source>
        <dbReference type="ARBA" id="ARBA00022443"/>
    </source>
</evidence>
<dbReference type="AlphaFoldDB" id="A0A317WYW3"/>
<keyword evidence="4" id="KW-0812">Transmembrane</keyword>
<dbReference type="SUPFAM" id="SSF50044">
    <property type="entry name" value="SH3-domain"/>
    <property type="match status" value="1"/>
</dbReference>
<evidence type="ECO:0000256" key="2">
    <source>
        <dbReference type="PROSITE-ProRule" id="PRU00192"/>
    </source>
</evidence>
<protein>
    <recommendedName>
        <fullName evidence="5">SH3 domain-containing protein</fullName>
    </recommendedName>
</protein>
<reference evidence="6 7" key="1">
    <citation type="submission" date="2016-12" db="EMBL/GenBank/DDBJ databases">
        <title>The genomes of Aspergillus section Nigri reveals drivers in fungal speciation.</title>
        <authorList>
            <consortium name="DOE Joint Genome Institute"/>
            <person name="Vesth T.C."/>
            <person name="Nybo J."/>
            <person name="Theobald S."/>
            <person name="Brandl J."/>
            <person name="Frisvad J.C."/>
            <person name="Nielsen K.F."/>
            <person name="Lyhne E.K."/>
            <person name="Kogle M.E."/>
            <person name="Kuo A."/>
            <person name="Riley R."/>
            <person name="Clum A."/>
            <person name="Nolan M."/>
            <person name="Lipzen A."/>
            <person name="Salamov A."/>
            <person name="Henrissat B."/>
            <person name="Wiebenga A."/>
            <person name="De Vries R.P."/>
            <person name="Grigoriev I.V."/>
            <person name="Mortensen U.H."/>
            <person name="Andersen M.R."/>
            <person name="Baker S.E."/>
        </authorList>
    </citation>
    <scope>NUCLEOTIDE SEQUENCE [LARGE SCALE GENOMIC DNA]</scope>
    <source>
        <strain evidence="6 7">CBS 117.55</strain>
    </source>
</reference>
<feature type="domain" description="SH3" evidence="5">
    <location>
        <begin position="486"/>
        <end position="547"/>
    </location>
</feature>
<feature type="region of interest" description="Disordered" evidence="3">
    <location>
        <begin position="190"/>
        <end position="214"/>
    </location>
</feature>
<feature type="transmembrane region" description="Helical" evidence="4">
    <location>
        <begin position="233"/>
        <end position="254"/>
    </location>
</feature>
<dbReference type="EMBL" id="MSFL01000002">
    <property type="protein sequence ID" value="PWY91195.1"/>
    <property type="molecule type" value="Genomic_DNA"/>
</dbReference>
<keyword evidence="7" id="KW-1185">Reference proteome</keyword>
<keyword evidence="4" id="KW-0472">Membrane</keyword>
<evidence type="ECO:0000256" key="3">
    <source>
        <dbReference type="SAM" id="MobiDB-lite"/>
    </source>
</evidence>
<feature type="compositionally biased region" description="Low complexity" evidence="3">
    <location>
        <begin position="204"/>
        <end position="214"/>
    </location>
</feature>
<dbReference type="Proteomes" id="UP000247233">
    <property type="component" value="Unassembled WGS sequence"/>
</dbReference>
<dbReference type="PROSITE" id="PS50002">
    <property type="entry name" value="SH3"/>
    <property type="match status" value="1"/>
</dbReference>
<dbReference type="Gene3D" id="2.30.30.40">
    <property type="entry name" value="SH3 Domains"/>
    <property type="match status" value="1"/>
</dbReference>
<proteinExistence type="predicted"/>
<dbReference type="OrthoDB" id="5340910at2759"/>
<feature type="compositionally biased region" description="Low complexity" evidence="3">
    <location>
        <begin position="132"/>
        <end position="159"/>
    </location>
</feature>